<dbReference type="InterPro" id="IPR010399">
    <property type="entry name" value="Tify_dom"/>
</dbReference>
<feature type="region of interest" description="Disordered" evidence="5">
    <location>
        <begin position="81"/>
        <end position="132"/>
    </location>
</feature>
<dbReference type="EC" id="1.13.11.53" evidence="4"/>
<dbReference type="GO" id="GO:0019509">
    <property type="term" value="P:L-methionine salvage from methylthioadenosine"/>
    <property type="evidence" value="ECO:0007669"/>
    <property type="project" value="UniProtKB-UniRule"/>
</dbReference>
<comment type="similarity">
    <text evidence="4">Belongs to the acireductone dioxygenase (ARD) family.</text>
</comment>
<dbReference type="GO" id="GO:0016151">
    <property type="term" value="F:nickel cation binding"/>
    <property type="evidence" value="ECO:0007669"/>
    <property type="project" value="UniProtKB-UniRule"/>
</dbReference>
<dbReference type="UniPathway" id="UPA00904">
    <property type="reaction ID" value="UER00878"/>
</dbReference>
<name>A0A6J5TCG8_PRUAR</name>
<feature type="binding site" evidence="4">
    <location>
        <position position="442"/>
    </location>
    <ligand>
        <name>Ni(2+)</name>
        <dbReference type="ChEBI" id="CHEBI:49786"/>
        <note>for nickel-dependent acireductone dioxygenase activity</note>
    </ligand>
</feature>
<feature type="compositionally biased region" description="Low complexity" evidence="5">
    <location>
        <begin position="288"/>
        <end position="300"/>
    </location>
</feature>
<accession>A0A6J5TCG8</accession>
<keyword evidence="4" id="KW-0028">Amino-acid biosynthesis</keyword>
<evidence type="ECO:0000256" key="3">
    <source>
        <dbReference type="ARBA" id="ARBA00023242"/>
    </source>
</evidence>
<dbReference type="GO" id="GO:0005886">
    <property type="term" value="C:plasma membrane"/>
    <property type="evidence" value="ECO:0007669"/>
    <property type="project" value="UniProtKB-SubCell"/>
</dbReference>
<dbReference type="EMBL" id="CAEKDK010000001">
    <property type="protein sequence ID" value="CAB4261586.1"/>
    <property type="molecule type" value="Genomic_DNA"/>
</dbReference>
<dbReference type="Pfam" id="PF06200">
    <property type="entry name" value="tify"/>
    <property type="match status" value="1"/>
</dbReference>
<dbReference type="CDD" id="cd02232">
    <property type="entry name" value="cupin_ARD"/>
    <property type="match status" value="1"/>
</dbReference>
<feature type="domain" description="Tify" evidence="6">
    <location>
        <begin position="139"/>
        <end position="174"/>
    </location>
</feature>
<feature type="region of interest" description="Disordered" evidence="5">
    <location>
        <begin position="286"/>
        <end position="312"/>
    </location>
</feature>
<dbReference type="Gene3D" id="2.60.120.10">
    <property type="entry name" value="Jelly Rolls"/>
    <property type="match status" value="1"/>
</dbReference>
<feature type="binding site" evidence="4">
    <location>
        <position position="446"/>
    </location>
    <ligand>
        <name>Ni(2+)</name>
        <dbReference type="ChEBI" id="CHEBI:49786"/>
        <note>for nickel-dependent acireductone dioxygenase activity</note>
    </ligand>
</feature>
<dbReference type="AlphaFoldDB" id="A0A6J5TCG8"/>
<keyword evidence="4" id="KW-0560">Oxidoreductase</keyword>
<evidence type="ECO:0000259" key="6">
    <source>
        <dbReference type="PROSITE" id="PS51320"/>
    </source>
</evidence>
<dbReference type="InterPro" id="IPR027496">
    <property type="entry name" value="ARD_euk"/>
</dbReference>
<keyword evidence="4" id="KW-0479">Metal-binding</keyword>
<evidence type="ECO:0000256" key="5">
    <source>
        <dbReference type="SAM" id="MobiDB-lite"/>
    </source>
</evidence>
<dbReference type="SUPFAM" id="SSF51182">
    <property type="entry name" value="RmlC-like cupins"/>
    <property type="match status" value="1"/>
</dbReference>
<feature type="binding site" evidence="4">
    <location>
        <position position="440"/>
    </location>
    <ligand>
        <name>Fe(2+)</name>
        <dbReference type="ChEBI" id="CHEBI:29033"/>
        <note>for iron-dependent acireductone dioxygenase activity</note>
    </ligand>
</feature>
<keyword evidence="4" id="KW-0486">Methionine biosynthesis</keyword>
<organism evidence="7 8">
    <name type="scientific">Prunus armeniaca</name>
    <name type="common">Apricot</name>
    <name type="synonym">Armeniaca vulgaris</name>
    <dbReference type="NCBI Taxonomy" id="36596"/>
    <lineage>
        <taxon>Eukaryota</taxon>
        <taxon>Viridiplantae</taxon>
        <taxon>Streptophyta</taxon>
        <taxon>Embryophyta</taxon>
        <taxon>Tracheophyta</taxon>
        <taxon>Spermatophyta</taxon>
        <taxon>Magnoliopsida</taxon>
        <taxon>eudicotyledons</taxon>
        <taxon>Gunneridae</taxon>
        <taxon>Pentapetalae</taxon>
        <taxon>rosids</taxon>
        <taxon>fabids</taxon>
        <taxon>Rosales</taxon>
        <taxon>Rosaceae</taxon>
        <taxon>Amygdaloideae</taxon>
        <taxon>Amygdaleae</taxon>
        <taxon>Prunus</taxon>
    </lineage>
</organism>
<dbReference type="GO" id="GO:0005737">
    <property type="term" value="C:cytoplasm"/>
    <property type="evidence" value="ECO:0007669"/>
    <property type="project" value="UniProtKB-SubCell"/>
</dbReference>
<dbReference type="PANTHER" id="PTHR23418:SF4">
    <property type="entry name" value="ACIREDUCTONE DIOXYGENASE 4"/>
    <property type="match status" value="1"/>
</dbReference>
<evidence type="ECO:0000256" key="1">
    <source>
        <dbReference type="ARBA" id="ARBA00004413"/>
    </source>
</evidence>
<keyword evidence="2 4" id="KW-0963">Cytoplasm</keyword>
<reference evidence="7 8" key="1">
    <citation type="submission" date="2020-05" db="EMBL/GenBank/DDBJ databases">
        <authorList>
            <person name="Campoy J."/>
            <person name="Schneeberger K."/>
            <person name="Spophaly S."/>
        </authorList>
    </citation>
    <scope>NUCLEOTIDE SEQUENCE [LARGE SCALE GENOMIC DNA]</scope>
    <source>
        <strain evidence="7">PruArmRojPasFocal</strain>
    </source>
</reference>
<dbReference type="InterPro" id="IPR014710">
    <property type="entry name" value="RmlC-like_jellyroll"/>
</dbReference>
<dbReference type="EC" id="1.13.11.54" evidence="4"/>
<feature type="compositionally biased region" description="Basic and acidic residues" evidence="5">
    <location>
        <begin position="118"/>
        <end position="128"/>
    </location>
</feature>
<feature type="binding site" evidence="4">
    <location>
        <position position="440"/>
    </location>
    <ligand>
        <name>Ni(2+)</name>
        <dbReference type="ChEBI" id="CHEBI:49786"/>
        <note>for nickel-dependent acireductone dioxygenase activity</note>
    </ligand>
</feature>
<feature type="compositionally biased region" description="Polar residues" evidence="5">
    <location>
        <begin position="81"/>
        <end position="93"/>
    </location>
</feature>
<sequence>MNATTTSFRSILEKPLNQLTEDDISQLTREDCRKYLKEKGMRRPSWNKSQAIQQVISLKALLEPNDDSGAGALRRIVVSPHTTTPRAASNSAGSAKEASADVQVSVSADEPVPYQKPVQEDRPADADTKAISPRNQCTTDASVRQMTIFYCGKVNVYDGVPPDKARAIMHLAARPNHLPLDNQFGGTAAHRSLRCQFQTAGDKDGFLPPSATFSQAMQTEKIGEYTQQYWEKGNSTRDPDAEGQASRKVSLERYREKRKDRGRLKIKKNIGSSSSLEVFLNHQLRTHTSNGNSSQSGTSSPPQPGLLQTADNQPKSLCLPVDLNDKGGEFSFWTGMALISFQNAELESESAMAIEAWFMDESDEDPRLPHHRNPKELVPLDHLAELGVLYWRLNPKDYENDQQLRSIRETRGYNYMDLLDICPEKLENYEEKLKNFYTEHIHADEEIRYCLEGSGYFDVRDKNDRWIRIWIKAGDLIILPAGIYHRFTLDTSNYVKLMRLFMGEPVWISYNRPQEDHPARKEYIESFTKKVGVALEAH</sequence>
<keyword evidence="4" id="KW-0408">Iron</keyword>
<evidence type="ECO:0000313" key="7">
    <source>
        <dbReference type="EMBL" id="CAB4261586.1"/>
    </source>
</evidence>
<dbReference type="InterPro" id="IPR011051">
    <property type="entry name" value="RmlC_Cupin_sf"/>
</dbReference>
<dbReference type="GO" id="GO:0010308">
    <property type="term" value="F:acireductone dioxygenase (Ni2+-requiring) activity"/>
    <property type="evidence" value="ECO:0007669"/>
    <property type="project" value="UniProtKB-UniRule"/>
</dbReference>
<comment type="cofactor">
    <cofactor evidence="4">
        <name>Fe(2+)</name>
        <dbReference type="ChEBI" id="CHEBI:29033"/>
    </cofactor>
    <cofactor evidence="4">
        <name>Ni(2+)</name>
        <dbReference type="ChEBI" id="CHEBI:49786"/>
    </cofactor>
    <text evidence="4">Binds either 1 Fe or Ni cation per monomer. Iron-binding promotes an acireductone dioxygenase reaction producing 2-keto-4-methylthiobutyrate, while nickel-binding promotes an acireductone dioxygenase reaction producing 3-(methylsulfanyl)propanoate.</text>
</comment>
<feature type="binding site" evidence="4">
    <location>
        <position position="485"/>
    </location>
    <ligand>
        <name>Fe(2+)</name>
        <dbReference type="ChEBI" id="CHEBI:29033"/>
        <note>for iron-dependent acireductone dioxygenase activity</note>
    </ligand>
</feature>
<evidence type="ECO:0000256" key="2">
    <source>
        <dbReference type="ARBA" id="ARBA00022490"/>
    </source>
</evidence>
<feature type="binding site" evidence="4">
    <location>
        <position position="442"/>
    </location>
    <ligand>
        <name>Fe(2+)</name>
        <dbReference type="ChEBI" id="CHEBI:29033"/>
        <note>for iron-dependent acireductone dioxygenase activity</note>
    </ligand>
</feature>
<dbReference type="PROSITE" id="PS51320">
    <property type="entry name" value="TIFY"/>
    <property type="match status" value="1"/>
</dbReference>
<dbReference type="GO" id="GO:0010309">
    <property type="term" value="F:acireductone dioxygenase [iron(II)-requiring] activity"/>
    <property type="evidence" value="ECO:0007669"/>
    <property type="project" value="UniProtKB-UniRule"/>
</dbReference>
<comment type="catalytic activity">
    <reaction evidence="4">
        <text>1,2-dihydroxy-5-(methylsulfanyl)pent-1-en-3-one + O2 = 3-(methylsulfanyl)propanoate + CO + formate + 2 H(+)</text>
        <dbReference type="Rhea" id="RHEA:14161"/>
        <dbReference type="ChEBI" id="CHEBI:15378"/>
        <dbReference type="ChEBI" id="CHEBI:15379"/>
        <dbReference type="ChEBI" id="CHEBI:15740"/>
        <dbReference type="ChEBI" id="CHEBI:17245"/>
        <dbReference type="ChEBI" id="CHEBI:49016"/>
        <dbReference type="ChEBI" id="CHEBI:49252"/>
        <dbReference type="EC" id="1.13.11.53"/>
    </reaction>
</comment>
<dbReference type="GO" id="GO:0005634">
    <property type="term" value="C:nucleus"/>
    <property type="evidence" value="ECO:0007669"/>
    <property type="project" value="UniProtKB-SubCell"/>
</dbReference>
<dbReference type="Pfam" id="PF03079">
    <property type="entry name" value="ARD"/>
    <property type="match status" value="1"/>
</dbReference>
<comment type="function">
    <text evidence="4">Catalyzes 2 different reactions between oxygen and the acireductone 1,2-dihydroxy-3-keto-5-methylthiopentene (DHK-MTPene) depending upon the metal bound in the active site. Fe-containing acireductone dioxygenase (Fe-ARD) produces formate and 2-keto-4-methylthiobutyrate (KMTB), the alpha-ketoacid precursor of methionine in the methionine recycle pathway. Ni-containing acireductone dioxygenase (Ni-ARD) produces methylthiopropionate, carbon monoxide and formate, and does not lie on the methionine recycle pathway.</text>
</comment>
<keyword evidence="4" id="KW-0533">Nickel</keyword>
<dbReference type="Proteomes" id="UP000507222">
    <property type="component" value="Unassembled WGS sequence"/>
</dbReference>
<dbReference type="FunFam" id="2.60.120.10:FF:000031">
    <property type="entry name" value="1,2-dihydroxy-3-keto-5-methylthiopentene dioxygenase"/>
    <property type="match status" value="1"/>
</dbReference>
<comment type="subcellular location">
    <subcellularLocation>
        <location evidence="1">Cell membrane</location>
        <topology evidence="1">Peripheral membrane protein</topology>
        <orientation evidence="1">Cytoplasmic side</orientation>
    </subcellularLocation>
    <subcellularLocation>
        <location evidence="4">Cytoplasm</location>
    </subcellularLocation>
    <subcellularLocation>
        <location evidence="4">Nucleus</location>
    </subcellularLocation>
</comment>
<evidence type="ECO:0000313" key="8">
    <source>
        <dbReference type="Proteomes" id="UP000507222"/>
    </source>
</evidence>
<dbReference type="HAMAP" id="MF_03154">
    <property type="entry name" value="Salvage_MtnD_euk"/>
    <property type="match status" value="1"/>
</dbReference>
<dbReference type="GO" id="GO:0005506">
    <property type="term" value="F:iron ion binding"/>
    <property type="evidence" value="ECO:0007669"/>
    <property type="project" value="UniProtKB-UniRule"/>
</dbReference>
<proteinExistence type="inferred from homology"/>
<feature type="binding site" evidence="4">
    <location>
        <position position="485"/>
    </location>
    <ligand>
        <name>Ni(2+)</name>
        <dbReference type="ChEBI" id="CHEBI:49786"/>
        <note>for nickel-dependent acireductone dioxygenase activity</note>
    </ligand>
</feature>
<dbReference type="SMART" id="SM00979">
    <property type="entry name" value="TIFY"/>
    <property type="match status" value="1"/>
</dbReference>
<feature type="binding site" evidence="4">
    <location>
        <position position="446"/>
    </location>
    <ligand>
        <name>Fe(2+)</name>
        <dbReference type="ChEBI" id="CHEBI:29033"/>
        <note>for iron-dependent acireductone dioxygenase activity</note>
    </ligand>
</feature>
<dbReference type="PANTHER" id="PTHR23418">
    <property type="entry name" value="ACIREDUCTONE DIOXYGENASE"/>
    <property type="match status" value="1"/>
</dbReference>
<protein>
    <recommendedName>
        <fullName evidence="4">Acireductone dioxygenase</fullName>
    </recommendedName>
    <alternativeName>
        <fullName evidence="4">Acireductone dioxygenase (Fe(2+)-requiring)</fullName>
        <shortName evidence="4">ARD'</shortName>
        <shortName evidence="4">Fe-ARD</shortName>
        <ecNumber evidence="4">1.13.11.54</ecNumber>
    </alternativeName>
    <alternativeName>
        <fullName evidence="4">Acireductone dioxygenase (Ni(2+)-requiring)</fullName>
        <shortName evidence="4">ARD</shortName>
        <shortName evidence="4">Ni-ARD</shortName>
        <ecNumber evidence="4">1.13.11.53</ecNumber>
    </alternativeName>
</protein>
<comment type="pathway">
    <text evidence="4">Amino-acid biosynthesis; L-methionine biosynthesis via salvage pathway; L-methionine from S-methyl-5-thio-alpha-D-ribose 1-phosphate: step 5/6.</text>
</comment>
<dbReference type="InterPro" id="IPR004313">
    <property type="entry name" value="ARD"/>
</dbReference>
<evidence type="ECO:0000256" key="4">
    <source>
        <dbReference type="HAMAP-Rule" id="MF_03154"/>
    </source>
</evidence>
<keyword evidence="4" id="KW-0223">Dioxygenase</keyword>
<keyword evidence="3 4" id="KW-0539">Nucleus</keyword>
<comment type="catalytic activity">
    <reaction evidence="4">
        <text>1,2-dihydroxy-5-(methylsulfanyl)pent-1-en-3-one + O2 = 4-methylsulfanyl-2-oxobutanoate + formate + 2 H(+)</text>
        <dbReference type="Rhea" id="RHEA:24504"/>
        <dbReference type="ChEBI" id="CHEBI:15378"/>
        <dbReference type="ChEBI" id="CHEBI:15379"/>
        <dbReference type="ChEBI" id="CHEBI:15740"/>
        <dbReference type="ChEBI" id="CHEBI:16723"/>
        <dbReference type="ChEBI" id="CHEBI:49252"/>
        <dbReference type="EC" id="1.13.11.54"/>
    </reaction>
</comment>
<gene>
    <name evidence="7" type="ORF">CURHAP_LOCUS329</name>
</gene>